<keyword evidence="5 18" id="KW-0812">Transmembrane</keyword>
<keyword evidence="9 15" id="KW-0472">Membrane</keyword>
<evidence type="ECO:0000256" key="2">
    <source>
        <dbReference type="ARBA" id="ARBA00008685"/>
    </source>
</evidence>
<feature type="domain" description="Ionotropic glutamate receptor C-terminal" evidence="19">
    <location>
        <begin position="353"/>
        <end position="704"/>
    </location>
</feature>
<evidence type="ECO:0000313" key="20">
    <source>
        <dbReference type="EMBL" id="GKV03080.1"/>
    </source>
</evidence>
<dbReference type="SUPFAM" id="SSF53850">
    <property type="entry name" value="Periplasmic binding protein-like II"/>
    <property type="match status" value="1"/>
</dbReference>
<feature type="disulfide bond" evidence="16">
    <location>
        <begin position="652"/>
        <end position="708"/>
    </location>
</feature>
<evidence type="ECO:0000256" key="4">
    <source>
        <dbReference type="ARBA" id="ARBA00022448"/>
    </source>
</evidence>
<comment type="subunit">
    <text evidence="3">May form heteromers.</text>
</comment>
<dbReference type="PANTHER" id="PTHR34836:SF1">
    <property type="entry name" value="OS09G0428600 PROTEIN"/>
    <property type="match status" value="1"/>
</dbReference>
<evidence type="ECO:0000259" key="19">
    <source>
        <dbReference type="SMART" id="SM00079"/>
    </source>
</evidence>
<dbReference type="EMBL" id="BPVZ01000020">
    <property type="protein sequence ID" value="GKV03080.1"/>
    <property type="molecule type" value="Genomic_DNA"/>
</dbReference>
<dbReference type="Gene3D" id="3.40.50.2300">
    <property type="match status" value="2"/>
</dbReference>
<keyword evidence="7 18" id="KW-1133">Transmembrane helix</keyword>
<dbReference type="GO" id="GO:0016020">
    <property type="term" value="C:membrane"/>
    <property type="evidence" value="ECO:0007669"/>
    <property type="project" value="UniProtKB-SubCell"/>
</dbReference>
<dbReference type="InterPro" id="IPR044440">
    <property type="entry name" value="GABAb_receptor_plant_PBP1"/>
</dbReference>
<dbReference type="CDD" id="cd19990">
    <property type="entry name" value="PBP1_GABAb_receptor_plant"/>
    <property type="match status" value="1"/>
</dbReference>
<dbReference type="InterPro" id="IPR001828">
    <property type="entry name" value="ANF_lig-bd_rcpt"/>
</dbReference>
<keyword evidence="6" id="KW-0732">Signal</keyword>
<dbReference type="AlphaFoldDB" id="A0AAV5IWT4"/>
<evidence type="ECO:0000256" key="15">
    <source>
        <dbReference type="PIRNR" id="PIRNR037090"/>
    </source>
</evidence>
<keyword evidence="4 15" id="KW-0813">Transport</keyword>
<dbReference type="InterPro" id="IPR028082">
    <property type="entry name" value="Peripla_BP_I"/>
</dbReference>
<evidence type="ECO:0000256" key="13">
    <source>
        <dbReference type="ARBA" id="ARBA00023303"/>
    </source>
</evidence>
<evidence type="ECO:0000256" key="8">
    <source>
        <dbReference type="ARBA" id="ARBA00023065"/>
    </source>
</evidence>
<keyword evidence="10 15" id="KW-0675">Receptor</keyword>
<dbReference type="SUPFAM" id="SSF53822">
    <property type="entry name" value="Periplasmic binding protein-like I"/>
    <property type="match status" value="1"/>
</dbReference>
<name>A0AAV5IWT4_9ROSI</name>
<dbReference type="InterPro" id="IPR017103">
    <property type="entry name" value="Iontropic_Glu_rcpt_pln"/>
</dbReference>
<dbReference type="InterPro" id="IPR001320">
    <property type="entry name" value="Iontro_rcpt_C"/>
</dbReference>
<evidence type="ECO:0000256" key="10">
    <source>
        <dbReference type="ARBA" id="ARBA00023170"/>
    </source>
</evidence>
<evidence type="ECO:0000256" key="3">
    <source>
        <dbReference type="ARBA" id="ARBA00011095"/>
    </source>
</evidence>
<keyword evidence="21" id="KW-1185">Reference proteome</keyword>
<comment type="function">
    <text evidence="14">Glutamate-gated receptor that probably acts as a non-selective cation channel. May be involved in light-signal transduction and calcium homeostasis via the regulation of calcium influx into cells.</text>
</comment>
<dbReference type="FunFam" id="3.40.50.2300:FF:000169">
    <property type="entry name" value="Glutamate receptor"/>
    <property type="match status" value="1"/>
</dbReference>
<dbReference type="FunFam" id="1.10.287.70:FF:000037">
    <property type="entry name" value="Glutamate receptor"/>
    <property type="match status" value="1"/>
</dbReference>
<evidence type="ECO:0000256" key="7">
    <source>
        <dbReference type="ARBA" id="ARBA00022989"/>
    </source>
</evidence>
<dbReference type="Gene3D" id="3.40.190.10">
    <property type="entry name" value="Periplasmic binding protein-like II"/>
    <property type="match status" value="2"/>
</dbReference>
<dbReference type="CDD" id="cd13686">
    <property type="entry name" value="GluR_Plant"/>
    <property type="match status" value="1"/>
</dbReference>
<dbReference type="Pfam" id="PF01094">
    <property type="entry name" value="ANF_receptor"/>
    <property type="match status" value="1"/>
</dbReference>
<dbReference type="Proteomes" id="UP001054252">
    <property type="component" value="Unassembled WGS sequence"/>
</dbReference>
<feature type="transmembrane region" description="Helical" evidence="18">
    <location>
        <begin position="480"/>
        <end position="502"/>
    </location>
</feature>
<keyword evidence="8 15" id="KW-0406">Ion transport</keyword>
<keyword evidence="11" id="KW-0325">Glycoprotein</keyword>
<dbReference type="GO" id="GO:0015276">
    <property type="term" value="F:ligand-gated monoatomic ion channel activity"/>
    <property type="evidence" value="ECO:0007669"/>
    <property type="project" value="InterPro"/>
</dbReference>
<proteinExistence type="inferred from homology"/>
<dbReference type="InterPro" id="IPR015683">
    <property type="entry name" value="Ionotropic_Glu_rcpt"/>
</dbReference>
<comment type="similarity">
    <text evidence="2 15">Belongs to the glutamate-gated ion channel (TC 1.A.10.1) family.</text>
</comment>
<keyword evidence="13 15" id="KW-0407">Ion channel</keyword>
<evidence type="ECO:0000256" key="1">
    <source>
        <dbReference type="ARBA" id="ARBA00004141"/>
    </source>
</evidence>
<evidence type="ECO:0000256" key="12">
    <source>
        <dbReference type="ARBA" id="ARBA00023286"/>
    </source>
</evidence>
<feature type="compositionally biased region" description="Polar residues" evidence="17">
    <location>
        <begin position="836"/>
        <end position="854"/>
    </location>
</feature>
<reference evidence="20 21" key="1">
    <citation type="journal article" date="2021" name="Commun. Biol.">
        <title>The genome of Shorea leprosula (Dipterocarpaceae) highlights the ecological relevance of drought in aseasonal tropical rainforests.</title>
        <authorList>
            <person name="Ng K.K.S."/>
            <person name="Kobayashi M.J."/>
            <person name="Fawcett J.A."/>
            <person name="Hatakeyama M."/>
            <person name="Paape T."/>
            <person name="Ng C.H."/>
            <person name="Ang C.C."/>
            <person name="Tnah L.H."/>
            <person name="Lee C.T."/>
            <person name="Nishiyama T."/>
            <person name="Sese J."/>
            <person name="O'Brien M.J."/>
            <person name="Copetti D."/>
            <person name="Mohd Noor M.I."/>
            <person name="Ong R.C."/>
            <person name="Putra M."/>
            <person name="Sireger I.Z."/>
            <person name="Indrioko S."/>
            <person name="Kosugi Y."/>
            <person name="Izuno A."/>
            <person name="Isagi Y."/>
            <person name="Lee S.L."/>
            <person name="Shimizu K.K."/>
        </authorList>
    </citation>
    <scope>NUCLEOTIDE SEQUENCE [LARGE SCALE GENOMIC DNA]</scope>
    <source>
        <strain evidence="20">214</strain>
    </source>
</reference>
<dbReference type="InterPro" id="IPR019594">
    <property type="entry name" value="Glu/Gly-bd"/>
</dbReference>
<feature type="transmembrane region" description="Helical" evidence="18">
    <location>
        <begin position="544"/>
        <end position="568"/>
    </location>
</feature>
<keyword evidence="12 15" id="KW-1071">Ligand-gated ion channel</keyword>
<accession>A0AAV5IWT4</accession>
<evidence type="ECO:0000256" key="9">
    <source>
        <dbReference type="ARBA" id="ARBA00023136"/>
    </source>
</evidence>
<comment type="subcellular location">
    <subcellularLocation>
        <location evidence="1">Membrane</location>
        <topology evidence="1">Multi-pass membrane protein</topology>
    </subcellularLocation>
</comment>
<keyword evidence="16" id="KW-1015">Disulfide bond</keyword>
<dbReference type="PIRSF" id="PIRSF037090">
    <property type="entry name" value="Iontro_Glu-like_rcpt_pln"/>
    <property type="match status" value="1"/>
</dbReference>
<feature type="transmembrane region" description="Helical" evidence="18">
    <location>
        <begin position="720"/>
        <end position="742"/>
    </location>
</feature>
<dbReference type="Pfam" id="PF00060">
    <property type="entry name" value="Lig_chan"/>
    <property type="match status" value="1"/>
</dbReference>
<dbReference type="FunFam" id="3.40.50.2300:FF:000310">
    <property type="entry name" value="Glutamate receptor"/>
    <property type="match status" value="1"/>
</dbReference>
<evidence type="ECO:0000256" key="17">
    <source>
        <dbReference type="SAM" id="MobiDB-lite"/>
    </source>
</evidence>
<evidence type="ECO:0000256" key="14">
    <source>
        <dbReference type="ARBA" id="ARBA00049638"/>
    </source>
</evidence>
<dbReference type="Gene3D" id="1.10.287.70">
    <property type="match status" value="1"/>
</dbReference>
<dbReference type="PANTHER" id="PTHR34836">
    <property type="entry name" value="OS06G0188250 PROTEIN"/>
    <property type="match status" value="1"/>
</dbReference>
<feature type="region of interest" description="Disordered" evidence="17">
    <location>
        <begin position="832"/>
        <end position="854"/>
    </location>
</feature>
<evidence type="ECO:0000256" key="16">
    <source>
        <dbReference type="PIRSR" id="PIRSR037090-50"/>
    </source>
</evidence>
<comment type="function">
    <text evidence="15">Glutamate-gated receptor that probably acts as non-selective cation channel.</text>
</comment>
<sequence>MQANFMIDLGNKSQVPIISFSATSPFLSSLRSQYFFRATQNDSSQVKAISAIVQAFGWREVVPIYVDNEFGEGVIPYLSDALEEVNARIPYRSVISPEAIDEEIRRELYKLMSMQCRVFIVHMVPDLGLRVFDIAKEIGMMDEEYVWIITDGMTNLWSMIDRSDMDSMQGVLGVRIYIPESKEFDTFKVRWKREFVQNNPSMVNAELDIFGLWAYDAIFALAMAVEKLGTENFSFDASRVSESARTDLESFGVSEIGPKLIKALSSTRFKGLSGEFGFINGQLESPIFQIVNVNGNGERRIGFWTLKYGLVKRLNFTNVTGYSTSKANLGTIIWPGDTHSTPKGWEIPTKGKRLKIGVPVKTGFSEFVKLPPCTGPNSTVVPTGYCIDVFNAVMEAMPYGVPFDFYAFENADQEMAGTYNDLIDQVVYGKYDAVVGDISIIANRSFYVDFTLPFTESGVVMVVPIRDGSNKNAWAFLKPLTWDLWVTSGCFFVFIGFVIWILEHRINEDFRGPPLHHVGTSFWFSFSTMVFAHRERVVSNPARFVVLIWCFVVLILTQSYTASLASLLTVQQLQPTVTDVNELLRRRENVGYHNGSFVKGIVRRLKFDPSKMKTFNSPEELDELFTNGSANGGIAAAFDEIPYMKLFLEKYCNKYTSVEPTFKTDGFGFVFPKGSRLVSDVSRAILTIMEGEKMKEIENKWFPKQTNCPNSSTSISSNSLSLGSFWGLFLIAGVAAVLALIISAGEFLYMQRDVLCIPGISVWRRILQVLRNFDKKDLTSHTFRQSDLKERSCLDSVQIIGAIEVSVEASPNTNCPPSPSNSDPIDLSLTFFGEQGSPSTDNNLGSTTSPEIEI</sequence>
<comment type="caution">
    <text evidence="20">The sequence shown here is derived from an EMBL/GenBank/DDBJ whole genome shotgun (WGS) entry which is preliminary data.</text>
</comment>
<evidence type="ECO:0000256" key="6">
    <source>
        <dbReference type="ARBA" id="ARBA00022729"/>
    </source>
</evidence>
<dbReference type="FunFam" id="3.40.190.10:FF:000195">
    <property type="entry name" value="Glutamate receptor 2.7"/>
    <property type="match status" value="1"/>
</dbReference>
<evidence type="ECO:0000256" key="5">
    <source>
        <dbReference type="ARBA" id="ARBA00022692"/>
    </source>
</evidence>
<evidence type="ECO:0000256" key="11">
    <source>
        <dbReference type="ARBA" id="ARBA00023180"/>
    </source>
</evidence>
<gene>
    <name evidence="20" type="ORF">SLEP1_g15448</name>
</gene>
<evidence type="ECO:0000256" key="18">
    <source>
        <dbReference type="SAM" id="Phobius"/>
    </source>
</evidence>
<organism evidence="20 21">
    <name type="scientific">Rubroshorea leprosula</name>
    <dbReference type="NCBI Taxonomy" id="152421"/>
    <lineage>
        <taxon>Eukaryota</taxon>
        <taxon>Viridiplantae</taxon>
        <taxon>Streptophyta</taxon>
        <taxon>Embryophyta</taxon>
        <taxon>Tracheophyta</taxon>
        <taxon>Spermatophyta</taxon>
        <taxon>Magnoliopsida</taxon>
        <taxon>eudicotyledons</taxon>
        <taxon>Gunneridae</taxon>
        <taxon>Pentapetalae</taxon>
        <taxon>rosids</taxon>
        <taxon>malvids</taxon>
        <taxon>Malvales</taxon>
        <taxon>Dipterocarpaceae</taxon>
        <taxon>Rubroshorea</taxon>
    </lineage>
</organism>
<protein>
    <recommendedName>
        <fullName evidence="15">Glutamate receptor</fullName>
    </recommendedName>
</protein>
<evidence type="ECO:0000313" key="21">
    <source>
        <dbReference type="Proteomes" id="UP001054252"/>
    </source>
</evidence>
<dbReference type="FunFam" id="3.40.190.10:FF:000103">
    <property type="entry name" value="Glutamate receptor"/>
    <property type="match status" value="1"/>
</dbReference>
<dbReference type="Pfam" id="PF10613">
    <property type="entry name" value="Lig_chan-Glu_bd"/>
    <property type="match status" value="1"/>
</dbReference>
<dbReference type="SMART" id="SM00079">
    <property type="entry name" value="PBPe"/>
    <property type="match status" value="1"/>
</dbReference>